<feature type="compositionally biased region" description="Basic residues" evidence="1">
    <location>
        <begin position="968"/>
        <end position="980"/>
    </location>
</feature>
<feature type="compositionally biased region" description="Basic and acidic residues" evidence="1">
    <location>
        <begin position="452"/>
        <end position="462"/>
    </location>
</feature>
<proteinExistence type="predicted"/>
<protein>
    <submittedName>
        <fullName evidence="2">Uncharacterized protein</fullName>
    </submittedName>
</protein>
<dbReference type="PANTHER" id="PTHR42068:SF1">
    <property type="entry name" value="YALI0B18964P"/>
    <property type="match status" value="1"/>
</dbReference>
<feature type="region of interest" description="Disordered" evidence="1">
    <location>
        <begin position="1"/>
        <end position="23"/>
    </location>
</feature>
<feature type="compositionally biased region" description="Basic and acidic residues" evidence="1">
    <location>
        <begin position="82"/>
        <end position="92"/>
    </location>
</feature>
<feature type="compositionally biased region" description="Polar residues" evidence="1">
    <location>
        <begin position="368"/>
        <end position="381"/>
    </location>
</feature>
<feature type="compositionally biased region" description="Acidic residues" evidence="1">
    <location>
        <begin position="953"/>
        <end position="962"/>
    </location>
</feature>
<feature type="compositionally biased region" description="Acidic residues" evidence="1">
    <location>
        <begin position="473"/>
        <end position="486"/>
    </location>
</feature>
<dbReference type="Proteomes" id="UP000631181">
    <property type="component" value="Unassembled WGS sequence"/>
</dbReference>
<gene>
    <name evidence="2" type="ORF">PECM_002426</name>
</gene>
<dbReference type="AlphaFoldDB" id="A0A8J8W565"/>
<sequence length="993" mass="106761">MPIKLPKGFARRKSSGNVLEDVDGQSQSTFRVFERPGATPRSMTDDALTKRMSEGNAIAEDPDNIFAGAEHPMNHTRYARPRTMESLKDRLTGRRNSGPYYESSTSTRQSTSSTVPSSTEIPPSDGSSSPHTRIHDVPAPPPLAGALRAAGRTFSFGGRFSRNSANPGSPRHGKHDVPPEMPKPRAYSGSTDDTATPPRLPDAQLNFDLASGGDDFGKMFDHLGQGQNASMPDPSPQATSPYSSSPPKQSAPDFQEGRAGRPAPIKTDRTAQVEPSQYSWDSRHSGDNLLHSPNHDVTPPVPTGARRPSPSPAQMLGATTSHRALARTDRQPSDGLRRSGYYPAEQETSAVEDDDAKMVLSSMPWAKGTSQWEDATPSPSGETPLLDKGKSTSPGAGPLSPNIDDNMFAARYSPAPKKNELDDVRLAVQFADNYPKQSTSPGNKVMTPSQFEHYRQQQELRRSNSNATRSEDGSEQEEEFDDEEDEREKQRAAERQRRKQEAHLSLYRQQMQKVTGQQSPSPLLRPGTSSASNSTPNLHLRPSIPGEKSSSGKSSNEEEDEEVPLGILAAHGFPNRNRPPTRLANASSHPNLRASMHPFASSSSSLVGADAGHRGSLPVFARNLPQDPYFGSRIVNPTNREPLALGGGASSVYGGPPSPAPHPPGGLVGVIAHEERSRAARRAGGGGGSPNPLAMYEQMQMGMGSPHGVPRPYTMMGQPAPVTPSEQASINLSNQMQNMVQMQMQWMGQMMQMQGMQGMQGMPGMAGAPMMMPGAMPPPMMGSMPMQGTPMGPPMVPSRPMGSAQSTANINHLRPMSMQGQGAPMGYDQQRTMSMVDPNIAARRGSPLPNLAGGPPFRPSTAGYAASIAPSERSNAGLASRYRPVSVMAGEPGPGPAPPNKAWNDENRHHSPTISISQPQNKLPKSSSLATVTVRPVSRTSQSPPGRKAASHEDEENDDEGWAEMMKKREKKKSGWKLKRGTSSIGDLLSAVH</sequence>
<feature type="compositionally biased region" description="Polar residues" evidence="1">
    <location>
        <begin position="435"/>
        <end position="450"/>
    </location>
</feature>
<feature type="compositionally biased region" description="Low complexity" evidence="1">
    <location>
        <begin position="542"/>
        <end position="554"/>
    </location>
</feature>
<feature type="region of interest" description="Disordered" evidence="1">
    <location>
        <begin position="886"/>
        <end position="993"/>
    </location>
</feature>
<feature type="compositionally biased region" description="Low complexity" evidence="1">
    <location>
        <begin position="103"/>
        <end position="124"/>
    </location>
</feature>
<accession>A0A8J8W565</accession>
<feature type="region of interest" description="Disordered" evidence="1">
    <location>
        <begin position="432"/>
        <end position="610"/>
    </location>
</feature>
<evidence type="ECO:0000313" key="3">
    <source>
        <dbReference type="Proteomes" id="UP000631181"/>
    </source>
</evidence>
<evidence type="ECO:0000313" key="2">
    <source>
        <dbReference type="EMBL" id="KAF7718387.1"/>
    </source>
</evidence>
<feature type="compositionally biased region" description="Polar residues" evidence="1">
    <location>
        <begin position="912"/>
        <end position="931"/>
    </location>
</feature>
<feature type="region of interest" description="Disordered" evidence="1">
    <location>
        <begin position="56"/>
        <end position="419"/>
    </location>
</feature>
<keyword evidence="3" id="KW-1185">Reference proteome</keyword>
<name>A0A8J8W565_9EURO</name>
<reference evidence="2" key="1">
    <citation type="journal article" date="2020" name="Front. Microbiol.">
        <title>Gene regulatory networks of Penicillium echinulatum 2HH and Penicillium oxalicum 114-2 inferred by a computational biology approach.</title>
        <authorList>
            <person name="Lenz A.R."/>
            <person name="Galan-Vasquez E."/>
            <person name="Balbinot E."/>
            <person name="De Abreu F.P."/>
            <person name="De Oliveira N.S."/>
            <person name="Da Rosa L.O."/>
            <person name="De Avila E Silva S."/>
            <person name="Camassola M."/>
            <person name="Dillon A.J.P."/>
            <person name="Perez-Rueda E."/>
        </authorList>
    </citation>
    <scope>NUCLEOTIDE SEQUENCE</scope>
    <source>
        <strain evidence="2">S1M29</strain>
    </source>
</reference>
<comment type="caution">
    <text evidence="2">The sequence shown here is derived from an EMBL/GenBank/DDBJ whole genome shotgun (WGS) entry which is preliminary data.</text>
</comment>
<dbReference type="EMBL" id="WIWV01000016">
    <property type="protein sequence ID" value="KAF7718387.1"/>
    <property type="molecule type" value="Genomic_DNA"/>
</dbReference>
<dbReference type="OrthoDB" id="5396252at2759"/>
<feature type="compositionally biased region" description="Basic and acidic residues" evidence="1">
    <location>
        <begin position="326"/>
        <end position="337"/>
    </location>
</feature>
<feature type="compositionally biased region" description="Basic and acidic residues" evidence="1">
    <location>
        <begin position="487"/>
        <end position="502"/>
    </location>
</feature>
<dbReference type="PANTHER" id="PTHR42068">
    <property type="entry name" value="YALI0B18964P"/>
    <property type="match status" value="1"/>
</dbReference>
<organism evidence="2 3">
    <name type="scientific">Penicillium ucsense</name>
    <dbReference type="NCBI Taxonomy" id="2839758"/>
    <lineage>
        <taxon>Eukaryota</taxon>
        <taxon>Fungi</taxon>
        <taxon>Dikarya</taxon>
        <taxon>Ascomycota</taxon>
        <taxon>Pezizomycotina</taxon>
        <taxon>Eurotiomycetes</taxon>
        <taxon>Eurotiomycetidae</taxon>
        <taxon>Eurotiales</taxon>
        <taxon>Aspergillaceae</taxon>
        <taxon>Penicillium</taxon>
    </lineage>
</organism>
<evidence type="ECO:0000256" key="1">
    <source>
        <dbReference type="SAM" id="MobiDB-lite"/>
    </source>
</evidence>
<feature type="compositionally biased region" description="Polar residues" evidence="1">
    <location>
        <begin position="225"/>
        <end position="248"/>
    </location>
</feature>
<feature type="compositionally biased region" description="Polar residues" evidence="1">
    <location>
        <begin position="507"/>
        <end position="537"/>
    </location>
</feature>